<accession>A0AC35TN97</accession>
<dbReference type="WBParaSite" id="RSKR_0000233500.1">
    <property type="protein sequence ID" value="RSKR_0000233500.1"/>
    <property type="gene ID" value="RSKR_0000233500"/>
</dbReference>
<organism evidence="1 2">
    <name type="scientific">Rhabditophanes sp. KR3021</name>
    <dbReference type="NCBI Taxonomy" id="114890"/>
    <lineage>
        <taxon>Eukaryota</taxon>
        <taxon>Metazoa</taxon>
        <taxon>Ecdysozoa</taxon>
        <taxon>Nematoda</taxon>
        <taxon>Chromadorea</taxon>
        <taxon>Rhabditida</taxon>
        <taxon>Tylenchina</taxon>
        <taxon>Panagrolaimomorpha</taxon>
        <taxon>Strongyloidoidea</taxon>
        <taxon>Alloionematidae</taxon>
        <taxon>Rhabditophanes</taxon>
    </lineage>
</organism>
<evidence type="ECO:0000313" key="1">
    <source>
        <dbReference type="Proteomes" id="UP000095286"/>
    </source>
</evidence>
<sequence length="547" mass="64590">MDAATVDDTLPGVENDEFAEIRKNIKASKYGRKPKHSSVNIDSDNWFLTLDNRTRELLECPPSLKDGISREMEQELRYLGCELIQRMTVLLNMPQTAAATAQILFQRFYYQKSFAKYRYNYAVQACVLLASKIEESPRRCRHVINVYERLRQRERMNSSNDPLSKVSQSHYTNTYMKHKNDLIKTERIVLNTLGFVVHVNHPHKWISSFIHALGQINNTELIQKAWSYMNDGLKTTVFMRYQPVPIACACIFLAARTIKQPIMLPNDPKPWYNLFCVEQSDVEHIAKMLLHMYDRHKTPNWNKIEAFTKEIEESKKLATKIELGKLYNNLDSSKKSKTPVEVQKINTLVEEVNGTVDLSKESKSGEHSSHSNLSHLSVRSKFLKLKEKGLIGSSSEEKYSEDCKKLGEKKLKKSESNRSDTSPESSVTDGNRKRKLPHVSRARRDSHNKHQRDRRSRSSSRSRRYYRNSSTDRFERKERERKIKIERERREEKRRQRKKEEKVSYEKKSKDTKHKERNYDDYYKKNETSRSSRRRTRSPDDDRRRRR</sequence>
<evidence type="ECO:0000313" key="2">
    <source>
        <dbReference type="WBParaSite" id="RSKR_0000233500.1"/>
    </source>
</evidence>
<dbReference type="Proteomes" id="UP000095286">
    <property type="component" value="Unplaced"/>
</dbReference>
<proteinExistence type="predicted"/>
<protein>
    <submittedName>
        <fullName evidence="2">CYCLIN domain-containing protein</fullName>
    </submittedName>
</protein>
<reference evidence="2" key="1">
    <citation type="submission" date="2016-11" db="UniProtKB">
        <authorList>
            <consortium name="WormBaseParasite"/>
        </authorList>
    </citation>
    <scope>IDENTIFICATION</scope>
    <source>
        <strain evidence="2">KR3021</strain>
    </source>
</reference>
<name>A0AC35TN97_9BILA</name>